<dbReference type="GO" id="GO:0005762">
    <property type="term" value="C:mitochondrial large ribosomal subunit"/>
    <property type="evidence" value="ECO:0007669"/>
    <property type="project" value="TreeGrafter"/>
</dbReference>
<keyword evidence="8" id="KW-1185">Reference proteome</keyword>
<dbReference type="OrthoDB" id="275000at2759"/>
<evidence type="ECO:0000256" key="3">
    <source>
        <dbReference type="ARBA" id="ARBA00023274"/>
    </source>
</evidence>
<dbReference type="PANTHER" id="PTHR14413:SF16">
    <property type="entry name" value="LARGE RIBOSOMAL SUBUNIT PROTEIN BL17M"/>
    <property type="match status" value="1"/>
</dbReference>
<dbReference type="InterPro" id="IPR000456">
    <property type="entry name" value="Ribosomal_bL17"/>
</dbReference>
<dbReference type="STRING" id="137246.A0A401TAQ7"/>
<dbReference type="GO" id="GO:0006412">
    <property type="term" value="P:translation"/>
    <property type="evidence" value="ECO:0007669"/>
    <property type="project" value="InterPro"/>
</dbReference>
<dbReference type="Proteomes" id="UP000287033">
    <property type="component" value="Unassembled WGS sequence"/>
</dbReference>
<dbReference type="SUPFAM" id="SSF64263">
    <property type="entry name" value="Prokaryotic ribosomal protein L17"/>
    <property type="match status" value="1"/>
</dbReference>
<dbReference type="EMBL" id="BEZZ01025728">
    <property type="protein sequence ID" value="GCC39756.1"/>
    <property type="molecule type" value="Genomic_DNA"/>
</dbReference>
<keyword evidence="3" id="KW-0687">Ribonucleoprotein</keyword>
<feature type="non-terminal residue" evidence="7">
    <location>
        <position position="1"/>
    </location>
</feature>
<evidence type="ECO:0000256" key="1">
    <source>
        <dbReference type="ARBA" id="ARBA00008777"/>
    </source>
</evidence>
<dbReference type="InterPro" id="IPR036373">
    <property type="entry name" value="Ribosomal_bL17_sf"/>
</dbReference>
<feature type="region of interest" description="Disordered" evidence="6">
    <location>
        <begin position="75"/>
        <end position="97"/>
    </location>
</feature>
<dbReference type="OMA" id="DSIDRAX"/>
<evidence type="ECO:0000256" key="2">
    <source>
        <dbReference type="ARBA" id="ARBA00022980"/>
    </source>
</evidence>
<sequence length="97" mass="10841">EKDLVPKLFKVLAPRFQEHRGGYVRMMQIPTREKDSARMAVIEYKGNPLPPLPTRRPGANEKNLLNQLLKGYREEAATRPLSSAGESQMSPAAQPAV</sequence>
<proteinExistence type="inferred from homology"/>
<dbReference type="PANTHER" id="PTHR14413">
    <property type="entry name" value="RIBOSOMAL PROTEIN L17"/>
    <property type="match status" value="1"/>
</dbReference>
<gene>
    <name evidence="7" type="ORF">chiPu_0023716</name>
</gene>
<name>A0A401TAQ7_CHIPU</name>
<accession>A0A401TAQ7</accession>
<dbReference type="AlphaFoldDB" id="A0A401TAQ7"/>
<evidence type="ECO:0000256" key="4">
    <source>
        <dbReference type="ARBA" id="ARBA00035290"/>
    </source>
</evidence>
<dbReference type="Gene3D" id="3.90.1030.10">
    <property type="entry name" value="Ribosomal protein L17"/>
    <property type="match status" value="1"/>
</dbReference>
<comment type="caution">
    <text evidence="7">The sequence shown here is derived from an EMBL/GenBank/DDBJ whole genome shotgun (WGS) entry which is preliminary data.</text>
</comment>
<evidence type="ECO:0000256" key="6">
    <source>
        <dbReference type="SAM" id="MobiDB-lite"/>
    </source>
</evidence>
<evidence type="ECO:0000256" key="5">
    <source>
        <dbReference type="ARBA" id="ARBA00035413"/>
    </source>
</evidence>
<comment type="similarity">
    <text evidence="1">Belongs to the bacterial ribosomal protein bL17 family.</text>
</comment>
<protein>
    <recommendedName>
        <fullName evidence="4">Large ribosomal subunit protein bL17m</fullName>
    </recommendedName>
    <alternativeName>
        <fullName evidence="5">39S ribosomal protein L17, mitochondrial</fullName>
    </alternativeName>
</protein>
<dbReference type="Pfam" id="PF01196">
    <property type="entry name" value="Ribosomal_L17"/>
    <property type="match status" value="1"/>
</dbReference>
<evidence type="ECO:0000313" key="8">
    <source>
        <dbReference type="Proteomes" id="UP000287033"/>
    </source>
</evidence>
<dbReference type="GO" id="GO:0003735">
    <property type="term" value="F:structural constituent of ribosome"/>
    <property type="evidence" value="ECO:0007669"/>
    <property type="project" value="InterPro"/>
</dbReference>
<reference evidence="7 8" key="1">
    <citation type="journal article" date="2018" name="Nat. Ecol. Evol.">
        <title>Shark genomes provide insights into elasmobranch evolution and the origin of vertebrates.</title>
        <authorList>
            <person name="Hara Y"/>
            <person name="Yamaguchi K"/>
            <person name="Onimaru K"/>
            <person name="Kadota M"/>
            <person name="Koyanagi M"/>
            <person name="Keeley SD"/>
            <person name="Tatsumi K"/>
            <person name="Tanaka K"/>
            <person name="Motone F"/>
            <person name="Kageyama Y"/>
            <person name="Nozu R"/>
            <person name="Adachi N"/>
            <person name="Nishimura O"/>
            <person name="Nakagawa R"/>
            <person name="Tanegashima C"/>
            <person name="Kiyatake I"/>
            <person name="Matsumoto R"/>
            <person name="Murakumo K"/>
            <person name="Nishida K"/>
            <person name="Terakita A"/>
            <person name="Kuratani S"/>
            <person name="Sato K"/>
            <person name="Hyodo S Kuraku.S."/>
        </authorList>
    </citation>
    <scope>NUCLEOTIDE SEQUENCE [LARGE SCALE GENOMIC DNA]</scope>
</reference>
<organism evidence="7 8">
    <name type="scientific">Chiloscyllium punctatum</name>
    <name type="common">Brownbanded bambooshark</name>
    <name type="synonym">Hemiscyllium punctatum</name>
    <dbReference type="NCBI Taxonomy" id="137246"/>
    <lineage>
        <taxon>Eukaryota</taxon>
        <taxon>Metazoa</taxon>
        <taxon>Chordata</taxon>
        <taxon>Craniata</taxon>
        <taxon>Vertebrata</taxon>
        <taxon>Chondrichthyes</taxon>
        <taxon>Elasmobranchii</taxon>
        <taxon>Galeomorphii</taxon>
        <taxon>Galeoidea</taxon>
        <taxon>Orectolobiformes</taxon>
        <taxon>Hemiscylliidae</taxon>
        <taxon>Chiloscyllium</taxon>
    </lineage>
</organism>
<keyword evidence="2" id="KW-0689">Ribosomal protein</keyword>
<evidence type="ECO:0000313" key="7">
    <source>
        <dbReference type="EMBL" id="GCC39756.1"/>
    </source>
</evidence>
<feature type="compositionally biased region" description="Polar residues" evidence="6">
    <location>
        <begin position="80"/>
        <end position="91"/>
    </location>
</feature>